<dbReference type="EMBL" id="HG996475">
    <property type="protein sequence ID" value="CAG1863591.1"/>
    <property type="molecule type" value="Genomic_DNA"/>
</dbReference>
<reference evidence="2" key="1">
    <citation type="submission" date="2021-03" db="EMBL/GenBank/DDBJ databases">
        <authorList>
            <consortium name="Genoscope - CEA"/>
            <person name="William W."/>
        </authorList>
    </citation>
    <scope>NUCLEOTIDE SEQUENCE</scope>
    <source>
        <strain evidence="2">Doubled-haploid Pahang</strain>
    </source>
</reference>
<evidence type="ECO:0000313" key="2">
    <source>
        <dbReference type="EMBL" id="CAG1863591.1"/>
    </source>
</evidence>
<name>A0A804L4D1_MUSAM</name>
<dbReference type="GO" id="GO:0005634">
    <property type="term" value="C:nucleus"/>
    <property type="evidence" value="ECO:0000318"/>
    <property type="project" value="GO_Central"/>
</dbReference>
<proteinExistence type="predicted"/>
<dbReference type="AlphaFoldDB" id="A0A804L4D1"/>
<evidence type="ECO:0000313" key="4">
    <source>
        <dbReference type="Proteomes" id="UP000012960"/>
    </source>
</evidence>
<organism evidence="3 4">
    <name type="scientific">Musa acuminata subsp. malaccensis</name>
    <name type="common">Wild banana</name>
    <name type="synonym">Musa malaccensis</name>
    <dbReference type="NCBI Taxonomy" id="214687"/>
    <lineage>
        <taxon>Eukaryota</taxon>
        <taxon>Viridiplantae</taxon>
        <taxon>Streptophyta</taxon>
        <taxon>Embryophyta</taxon>
        <taxon>Tracheophyta</taxon>
        <taxon>Spermatophyta</taxon>
        <taxon>Magnoliopsida</taxon>
        <taxon>Liliopsida</taxon>
        <taxon>Zingiberales</taxon>
        <taxon>Musaceae</taxon>
        <taxon>Musa</taxon>
    </lineage>
</organism>
<dbReference type="InParanoid" id="A0A804L4D1"/>
<reference evidence="3" key="2">
    <citation type="submission" date="2021-05" db="UniProtKB">
        <authorList>
            <consortium name="EnsemblPlants"/>
        </authorList>
    </citation>
    <scope>IDENTIFICATION</scope>
    <source>
        <strain evidence="3">subsp. malaccensis</strain>
    </source>
</reference>
<accession>A0A804L4D1</accession>
<keyword evidence="1" id="KW-0472">Membrane</keyword>
<dbReference type="Proteomes" id="UP000012960">
    <property type="component" value="Unplaced"/>
</dbReference>
<sequence length="155" mass="17650">MVREMAGLEKGKWPAEEDEILVKFIAANGIGNRRSLSKNAGKASSTVVTLSALPLICRSCSFFFFFFFFFFFHPITMRTLSFLMCHGRTVTVETKSLIRVEWGTRERIQSLLVKCPLHDNGTQKNGGTYEAALNAHSTQVWKVPQLYQDETVHER</sequence>
<dbReference type="GO" id="GO:0000987">
    <property type="term" value="F:cis-regulatory region sequence-specific DNA binding"/>
    <property type="evidence" value="ECO:0000318"/>
    <property type="project" value="GO_Central"/>
</dbReference>
<dbReference type="GO" id="GO:0006355">
    <property type="term" value="P:regulation of DNA-templated transcription"/>
    <property type="evidence" value="ECO:0000318"/>
    <property type="project" value="GO_Central"/>
</dbReference>
<dbReference type="EnsemblPlants" id="Ma11_t05010.1">
    <property type="protein sequence ID" value="Ma11_p05010.1"/>
    <property type="gene ID" value="Ma11_g05010"/>
</dbReference>
<protein>
    <submittedName>
        <fullName evidence="2">(wild Malaysian banana) hypothetical protein</fullName>
    </submittedName>
</protein>
<keyword evidence="1" id="KW-0812">Transmembrane</keyword>
<feature type="transmembrane region" description="Helical" evidence="1">
    <location>
        <begin position="52"/>
        <end position="72"/>
    </location>
</feature>
<dbReference type="Gramene" id="Ma11_t05010.1">
    <property type="protein sequence ID" value="Ma11_p05010.1"/>
    <property type="gene ID" value="Ma11_g05010"/>
</dbReference>
<keyword evidence="4" id="KW-1185">Reference proteome</keyword>
<evidence type="ECO:0000313" key="3">
    <source>
        <dbReference type="EnsemblPlants" id="Ma11_p05010.1"/>
    </source>
</evidence>
<evidence type="ECO:0000256" key="1">
    <source>
        <dbReference type="SAM" id="Phobius"/>
    </source>
</evidence>
<keyword evidence="1" id="KW-1133">Transmembrane helix</keyword>
<gene>
    <name evidence="2" type="ORF">GSMUA_20370.1</name>
</gene>